<feature type="domain" description="Translation initiation factor 5A-like N-terminal" evidence="4">
    <location>
        <begin position="349"/>
        <end position="400"/>
    </location>
</feature>
<dbReference type="SUPFAM" id="SSF50249">
    <property type="entry name" value="Nucleic acid-binding proteins"/>
    <property type="match status" value="1"/>
</dbReference>
<dbReference type="InterPro" id="IPR001884">
    <property type="entry name" value="IF5A-like"/>
</dbReference>
<feature type="compositionally biased region" description="Polar residues" evidence="3">
    <location>
        <begin position="227"/>
        <end position="236"/>
    </location>
</feature>
<dbReference type="GO" id="GO:0045901">
    <property type="term" value="P:positive regulation of translational elongation"/>
    <property type="evidence" value="ECO:0007669"/>
    <property type="project" value="InterPro"/>
</dbReference>
<keyword evidence="6" id="KW-1185">Reference proteome</keyword>
<dbReference type="Proteomes" id="UP001369815">
    <property type="component" value="Unassembled WGS sequence"/>
</dbReference>
<feature type="region of interest" description="Disordered" evidence="3">
    <location>
        <begin position="212"/>
        <end position="246"/>
    </location>
</feature>
<dbReference type="Pfam" id="PF21485">
    <property type="entry name" value="IF5A-like_N"/>
    <property type="match status" value="1"/>
</dbReference>
<evidence type="ECO:0000313" key="5">
    <source>
        <dbReference type="EMBL" id="KAK6952098.1"/>
    </source>
</evidence>
<feature type="region of interest" description="Disordered" evidence="3">
    <location>
        <begin position="1"/>
        <end position="33"/>
    </location>
</feature>
<dbReference type="InterPro" id="IPR008991">
    <property type="entry name" value="Translation_prot_SH3-like_sf"/>
</dbReference>
<reference evidence="5 6" key="1">
    <citation type="journal article" date="2024" name="Front Chem Biol">
        <title>Unveiling the potential of Daldinia eschscholtzii MFLUCC 19-0629 through bioactivity and bioinformatics studies for enhanced sustainable agriculture production.</title>
        <authorList>
            <person name="Brooks S."/>
            <person name="Weaver J.A."/>
            <person name="Klomchit A."/>
            <person name="Alharthi S.A."/>
            <person name="Onlamun T."/>
            <person name="Nurani R."/>
            <person name="Vong T.K."/>
            <person name="Alberti F."/>
            <person name="Greco C."/>
        </authorList>
    </citation>
    <scope>NUCLEOTIDE SEQUENCE [LARGE SCALE GENOMIC DNA]</scope>
    <source>
        <strain evidence="5">MFLUCC 19-0629</strain>
    </source>
</reference>
<dbReference type="GO" id="GO:0043022">
    <property type="term" value="F:ribosome binding"/>
    <property type="evidence" value="ECO:0007669"/>
    <property type="project" value="InterPro"/>
</dbReference>
<name>A0AAX6MHC3_9PEZI</name>
<evidence type="ECO:0000256" key="1">
    <source>
        <dbReference type="ARBA" id="ARBA00004431"/>
    </source>
</evidence>
<feature type="compositionally biased region" description="Low complexity" evidence="3">
    <location>
        <begin position="169"/>
        <end position="181"/>
    </location>
</feature>
<feature type="region of interest" description="Disordered" evidence="3">
    <location>
        <begin position="83"/>
        <end position="189"/>
    </location>
</feature>
<dbReference type="InterPro" id="IPR037318">
    <property type="entry name" value="Hex1_S1"/>
</dbReference>
<dbReference type="CDD" id="cd04469">
    <property type="entry name" value="S1_Hex1"/>
    <property type="match status" value="1"/>
</dbReference>
<dbReference type="GO" id="GO:0140266">
    <property type="term" value="C:Woronin body"/>
    <property type="evidence" value="ECO:0007669"/>
    <property type="project" value="UniProtKB-ARBA"/>
</dbReference>
<comment type="subcellular location">
    <subcellularLocation>
        <location evidence="1">Cell septum</location>
    </subcellularLocation>
</comment>
<dbReference type="GO" id="GO:0003746">
    <property type="term" value="F:translation elongation factor activity"/>
    <property type="evidence" value="ECO:0007669"/>
    <property type="project" value="InterPro"/>
</dbReference>
<dbReference type="SUPFAM" id="SSF50104">
    <property type="entry name" value="Translation proteins SH3-like domain"/>
    <property type="match status" value="1"/>
</dbReference>
<dbReference type="InterPro" id="IPR048670">
    <property type="entry name" value="IF5A-like_N"/>
</dbReference>
<dbReference type="Gene3D" id="2.40.50.140">
    <property type="entry name" value="Nucleic acid-binding proteins"/>
    <property type="match status" value="1"/>
</dbReference>
<comment type="similarity">
    <text evidence="2">Belongs to the eIF-5A family. Hex1 subfamily.</text>
</comment>
<dbReference type="AlphaFoldDB" id="A0AAX6MHC3"/>
<dbReference type="InterPro" id="IPR012340">
    <property type="entry name" value="NA-bd_OB-fold"/>
</dbReference>
<organism evidence="5 6">
    <name type="scientific">Daldinia eschscholtzii</name>
    <dbReference type="NCBI Taxonomy" id="292717"/>
    <lineage>
        <taxon>Eukaryota</taxon>
        <taxon>Fungi</taxon>
        <taxon>Dikarya</taxon>
        <taxon>Ascomycota</taxon>
        <taxon>Pezizomycotina</taxon>
        <taxon>Sordariomycetes</taxon>
        <taxon>Xylariomycetidae</taxon>
        <taxon>Xylariales</taxon>
        <taxon>Hypoxylaceae</taxon>
        <taxon>Daldinia</taxon>
    </lineage>
</organism>
<evidence type="ECO:0000313" key="6">
    <source>
        <dbReference type="Proteomes" id="UP001369815"/>
    </source>
</evidence>
<dbReference type="PANTHER" id="PTHR11673">
    <property type="entry name" value="TRANSLATION INITIATION FACTOR 5A FAMILY MEMBER"/>
    <property type="match status" value="1"/>
</dbReference>
<gene>
    <name evidence="5" type="ORF">Daesc_006629</name>
</gene>
<proteinExistence type="inferred from homology"/>
<dbReference type="FunFam" id="2.30.30.30:FF:000033">
    <property type="entry name" value="Woronin body major protein HEX1"/>
    <property type="match status" value="1"/>
</dbReference>
<evidence type="ECO:0000256" key="3">
    <source>
        <dbReference type="SAM" id="MobiDB-lite"/>
    </source>
</evidence>
<dbReference type="GO" id="GO:0030428">
    <property type="term" value="C:cell septum"/>
    <property type="evidence" value="ECO:0007669"/>
    <property type="project" value="UniProtKB-SubCell"/>
</dbReference>
<sequence>MAENSDSSSGNLYPMDLNEWQKTENTPPELLSKAKRRLDRLEDLLSKGCRGEDSRAEKVANLDFEARVPVPFSIFPRTYKETEVETTTHTHEEVQIDLPAKPEKAGREGQYSSISASAQLPPREEQRFSEEEVRITREEERYRRPGAHREHYEEHRPHTSYSESHFKPSRPSSSFSISGTSVEVERHPHLSSIDRIEREYRARAQSSYKDNISVAGSTVDPPRPSSHFGSEQTHALESTVDPPKSSIPSFTEEIRISETTVDPPKAGSSFHRDTEITEETVEYPQPQQKPSSKKSRMGYYDSAGHHHSIREGLHKMADRVFHPEGERLEIVRESHSSVPKSNGAPHIPNTVTIPCHHIRMGDILILQGRPCQVIRISTSSATGQHRYLGVDLFTKQLHEESSFVSNPAPSVVVQTMLGPVFKQYRVLDIQDGTIVAMTETGDVKTGVPVIDQSNLWQRLTQAFNAGHGSVRVLVLNDGPRELVVDMKVIHASSL</sequence>
<dbReference type="EMBL" id="JBANMG010000006">
    <property type="protein sequence ID" value="KAK6952098.1"/>
    <property type="molecule type" value="Genomic_DNA"/>
</dbReference>
<feature type="compositionally biased region" description="Basic and acidic residues" evidence="3">
    <location>
        <begin position="83"/>
        <end position="107"/>
    </location>
</feature>
<dbReference type="GO" id="GO:0003723">
    <property type="term" value="F:RNA binding"/>
    <property type="evidence" value="ECO:0007669"/>
    <property type="project" value="InterPro"/>
</dbReference>
<accession>A0AAX6MHC3</accession>
<feature type="compositionally biased region" description="Basic and acidic residues" evidence="3">
    <location>
        <begin position="122"/>
        <end position="157"/>
    </location>
</feature>
<evidence type="ECO:0000256" key="2">
    <source>
        <dbReference type="ARBA" id="ARBA00061629"/>
    </source>
</evidence>
<protein>
    <recommendedName>
        <fullName evidence="4">Translation initiation factor 5A-like N-terminal domain-containing protein</fullName>
    </recommendedName>
</protein>
<dbReference type="Gene3D" id="2.30.30.30">
    <property type="match status" value="1"/>
</dbReference>
<feature type="region of interest" description="Disordered" evidence="3">
    <location>
        <begin position="275"/>
        <end position="299"/>
    </location>
</feature>
<comment type="caution">
    <text evidence="5">The sequence shown here is derived from an EMBL/GenBank/DDBJ whole genome shotgun (WGS) entry which is preliminary data.</text>
</comment>
<feature type="compositionally biased region" description="Polar residues" evidence="3">
    <location>
        <begin position="1"/>
        <end position="11"/>
    </location>
</feature>
<evidence type="ECO:0000259" key="4">
    <source>
        <dbReference type="Pfam" id="PF21485"/>
    </source>
</evidence>
<dbReference type="InterPro" id="IPR014722">
    <property type="entry name" value="Rib_uL2_dom2"/>
</dbReference>